<evidence type="ECO:0000313" key="2">
    <source>
        <dbReference type="EMBL" id="GER57429.1"/>
    </source>
</evidence>
<dbReference type="GO" id="GO:0000428">
    <property type="term" value="C:DNA-directed RNA polymerase complex"/>
    <property type="evidence" value="ECO:0007669"/>
    <property type="project" value="UniProtKB-KW"/>
</dbReference>
<dbReference type="OrthoDB" id="862045at2759"/>
<keyword evidence="2" id="KW-0240">DNA-directed RNA polymerase</keyword>
<sequence length="133" mass="15783">MAPTVQGGSYPTNAVFTPVRDVNYSIHQGRRKLTFRKQSRQGSFIPFHFHDKLDKLIKNKTKIALKLIFIDQSELSHRVYNFLKRSNIYTLFDLLNKSEVDLLRIEYFRPEDLYEVLDSLEKHFSIDLSKKKF</sequence>
<reference evidence="3" key="1">
    <citation type="journal article" date="2019" name="Curr. Biol.">
        <title>Genome Sequence of Striga asiatica Provides Insight into the Evolution of Plant Parasitism.</title>
        <authorList>
            <person name="Yoshida S."/>
            <person name="Kim S."/>
            <person name="Wafula E.K."/>
            <person name="Tanskanen J."/>
            <person name="Kim Y.M."/>
            <person name="Honaas L."/>
            <person name="Yang Z."/>
            <person name="Spallek T."/>
            <person name="Conn C.E."/>
            <person name="Ichihashi Y."/>
            <person name="Cheong K."/>
            <person name="Cui S."/>
            <person name="Der J.P."/>
            <person name="Gundlach H."/>
            <person name="Jiao Y."/>
            <person name="Hori C."/>
            <person name="Ishida J.K."/>
            <person name="Kasahara H."/>
            <person name="Kiba T."/>
            <person name="Kim M.S."/>
            <person name="Koo N."/>
            <person name="Laohavisit A."/>
            <person name="Lee Y.H."/>
            <person name="Lumba S."/>
            <person name="McCourt P."/>
            <person name="Mortimer J.C."/>
            <person name="Mutuku J.M."/>
            <person name="Nomura T."/>
            <person name="Sasaki-Sekimoto Y."/>
            <person name="Seto Y."/>
            <person name="Wang Y."/>
            <person name="Wakatake T."/>
            <person name="Sakakibara H."/>
            <person name="Demura T."/>
            <person name="Yamaguchi S."/>
            <person name="Yoneyama K."/>
            <person name="Manabe R.I."/>
            <person name="Nelson D.C."/>
            <person name="Schulman A.H."/>
            <person name="Timko M.P."/>
            <person name="dePamphilis C.W."/>
            <person name="Choi D."/>
            <person name="Shirasu K."/>
        </authorList>
    </citation>
    <scope>NUCLEOTIDE SEQUENCE [LARGE SCALE GENOMIC DNA]</scope>
    <source>
        <strain evidence="3">cv. UVA1</strain>
    </source>
</reference>
<accession>A0A5A7RJU4</accession>
<evidence type="ECO:0000313" key="3">
    <source>
        <dbReference type="Proteomes" id="UP000325081"/>
    </source>
</evidence>
<dbReference type="GO" id="GO:0006351">
    <property type="term" value="P:DNA-templated transcription"/>
    <property type="evidence" value="ECO:0007669"/>
    <property type="project" value="InterPro"/>
</dbReference>
<dbReference type="EMBL" id="BKCP01013292">
    <property type="protein sequence ID" value="GER57429.1"/>
    <property type="molecule type" value="Genomic_DNA"/>
</dbReference>
<proteinExistence type="predicted"/>
<dbReference type="InterPro" id="IPR011260">
    <property type="entry name" value="RNAP_asu_C"/>
</dbReference>
<dbReference type="Pfam" id="PF03118">
    <property type="entry name" value="RNA_pol_A_CTD"/>
    <property type="match status" value="1"/>
</dbReference>
<protein>
    <submittedName>
        <fullName evidence="2">DNA-directed RNA polymerase subunit alpha</fullName>
    </submittedName>
</protein>
<dbReference type="Gene3D" id="1.10.150.20">
    <property type="entry name" value="5' to 3' exonuclease, C-terminal subdomain"/>
    <property type="match status" value="1"/>
</dbReference>
<dbReference type="SUPFAM" id="SSF47789">
    <property type="entry name" value="C-terminal domain of RNA polymerase alpha subunit"/>
    <property type="match status" value="1"/>
</dbReference>
<name>A0A5A7RJU4_STRAF</name>
<dbReference type="GO" id="GO:0003677">
    <property type="term" value="F:DNA binding"/>
    <property type="evidence" value="ECO:0007669"/>
    <property type="project" value="InterPro"/>
</dbReference>
<dbReference type="GO" id="GO:0003899">
    <property type="term" value="F:DNA-directed RNA polymerase activity"/>
    <property type="evidence" value="ECO:0007669"/>
    <property type="project" value="InterPro"/>
</dbReference>
<dbReference type="Proteomes" id="UP000325081">
    <property type="component" value="Unassembled WGS sequence"/>
</dbReference>
<gene>
    <name evidence="2" type="ORF">STAS_35246</name>
</gene>
<keyword evidence="3" id="KW-1185">Reference proteome</keyword>
<evidence type="ECO:0000259" key="1">
    <source>
        <dbReference type="Pfam" id="PF03118"/>
    </source>
</evidence>
<organism evidence="2 3">
    <name type="scientific">Striga asiatica</name>
    <name type="common">Asiatic witchweed</name>
    <name type="synonym">Buchnera asiatica</name>
    <dbReference type="NCBI Taxonomy" id="4170"/>
    <lineage>
        <taxon>Eukaryota</taxon>
        <taxon>Viridiplantae</taxon>
        <taxon>Streptophyta</taxon>
        <taxon>Embryophyta</taxon>
        <taxon>Tracheophyta</taxon>
        <taxon>Spermatophyta</taxon>
        <taxon>Magnoliopsida</taxon>
        <taxon>eudicotyledons</taxon>
        <taxon>Gunneridae</taxon>
        <taxon>Pentapetalae</taxon>
        <taxon>asterids</taxon>
        <taxon>lamiids</taxon>
        <taxon>Lamiales</taxon>
        <taxon>Orobanchaceae</taxon>
        <taxon>Buchnereae</taxon>
        <taxon>Striga</taxon>
    </lineage>
</organism>
<feature type="domain" description="RNA polymerase alpha subunit C-terminal" evidence="1">
    <location>
        <begin position="65"/>
        <end position="121"/>
    </location>
</feature>
<dbReference type="AlphaFoldDB" id="A0A5A7RJU4"/>
<comment type="caution">
    <text evidence="2">The sequence shown here is derived from an EMBL/GenBank/DDBJ whole genome shotgun (WGS) entry which is preliminary data.</text>
</comment>
<keyword evidence="2" id="KW-0804">Transcription</keyword>